<name>A0A6L2JRN0_TANCI</name>
<accession>A0A6L2JRN0</accession>
<sequence>MEVEKSDFQQYEYYNWSDTKYLHASASYNFERNIMRRAGSQFRLWETHEYPNLDSSVFQVQHQVGVRNVRLWILANFANSGDGNGVRVTQSLQNSSTGFVFLHTEDFNRANPSNAVSQLEQLLPVVGSVMNVQLQGTARKGPVLFITKTAFWTSIAEFEVALKEADLVKSGLK</sequence>
<dbReference type="EMBL" id="BKCJ010001200">
    <property type="protein sequence ID" value="GEU39633.1"/>
    <property type="molecule type" value="Genomic_DNA"/>
</dbReference>
<gene>
    <name evidence="1" type="ORF">Tci_011611</name>
</gene>
<comment type="caution">
    <text evidence="1">The sequence shown here is derived from an EMBL/GenBank/DDBJ whole genome shotgun (WGS) entry which is preliminary data.</text>
</comment>
<evidence type="ECO:0000313" key="1">
    <source>
        <dbReference type="EMBL" id="GEU39633.1"/>
    </source>
</evidence>
<proteinExistence type="predicted"/>
<protein>
    <submittedName>
        <fullName evidence="1">Uncharacterized protein</fullName>
    </submittedName>
</protein>
<dbReference type="AlphaFoldDB" id="A0A6L2JRN0"/>
<reference evidence="1" key="1">
    <citation type="journal article" date="2019" name="Sci. Rep.">
        <title>Draft genome of Tanacetum cinerariifolium, the natural source of mosquito coil.</title>
        <authorList>
            <person name="Yamashiro T."/>
            <person name="Shiraishi A."/>
            <person name="Satake H."/>
            <person name="Nakayama K."/>
        </authorList>
    </citation>
    <scope>NUCLEOTIDE SEQUENCE</scope>
</reference>
<organism evidence="1">
    <name type="scientific">Tanacetum cinerariifolium</name>
    <name type="common">Dalmatian daisy</name>
    <name type="synonym">Chrysanthemum cinerariifolium</name>
    <dbReference type="NCBI Taxonomy" id="118510"/>
    <lineage>
        <taxon>Eukaryota</taxon>
        <taxon>Viridiplantae</taxon>
        <taxon>Streptophyta</taxon>
        <taxon>Embryophyta</taxon>
        <taxon>Tracheophyta</taxon>
        <taxon>Spermatophyta</taxon>
        <taxon>Magnoliopsida</taxon>
        <taxon>eudicotyledons</taxon>
        <taxon>Gunneridae</taxon>
        <taxon>Pentapetalae</taxon>
        <taxon>asterids</taxon>
        <taxon>campanulids</taxon>
        <taxon>Asterales</taxon>
        <taxon>Asteraceae</taxon>
        <taxon>Asteroideae</taxon>
        <taxon>Anthemideae</taxon>
        <taxon>Anthemidinae</taxon>
        <taxon>Tanacetum</taxon>
    </lineage>
</organism>